<name>A0A4Z2EX64_9TELE</name>
<evidence type="ECO:0000256" key="2">
    <source>
        <dbReference type="ARBA" id="ARBA00022741"/>
    </source>
</evidence>
<dbReference type="FunFam" id="3.40.50.300:FF:001809">
    <property type="entry name" value="Si:ch1073-365p7.2"/>
    <property type="match status" value="3"/>
</dbReference>
<comment type="similarity">
    <text evidence="1">Belongs to the TRAFAC class TrmE-Era-EngA-EngB-Septin-like GTPase superfamily. AIG1/Toc34/Toc159-like paraseptin GTPase family. IAN subfamily.</text>
</comment>
<feature type="domain" description="AIG1-type G" evidence="5">
    <location>
        <begin position="250"/>
        <end position="452"/>
    </location>
</feature>
<gene>
    <name evidence="6" type="primary">GIMAP8_3</name>
    <name evidence="6" type="ORF">EYF80_056381</name>
</gene>
<dbReference type="GO" id="GO:0005525">
    <property type="term" value="F:GTP binding"/>
    <property type="evidence" value="ECO:0007669"/>
    <property type="project" value="UniProtKB-KW"/>
</dbReference>
<protein>
    <submittedName>
        <fullName evidence="6">GTPase IMAP family member 8</fullName>
    </submittedName>
</protein>
<keyword evidence="3" id="KW-0342">GTP-binding</keyword>
<dbReference type="OrthoDB" id="9982588at2759"/>
<dbReference type="PROSITE" id="PS51720">
    <property type="entry name" value="G_AIG1"/>
    <property type="match status" value="3"/>
</dbReference>
<dbReference type="EMBL" id="SRLO01002239">
    <property type="protein sequence ID" value="TNN33455.1"/>
    <property type="molecule type" value="Genomic_DNA"/>
</dbReference>
<accession>A0A4Z2EX64</accession>
<keyword evidence="2" id="KW-0547">Nucleotide-binding</keyword>
<evidence type="ECO:0000259" key="5">
    <source>
        <dbReference type="PROSITE" id="PS51720"/>
    </source>
</evidence>
<feature type="coiled-coil region" evidence="4">
    <location>
        <begin position="216"/>
        <end position="243"/>
    </location>
</feature>
<dbReference type="InterPro" id="IPR045058">
    <property type="entry name" value="GIMA/IAN/Toc"/>
</dbReference>
<sequence>MENDLEGSESAVLPEVRLILIGERWAGKSVSGNTILGKERFECGRTRTTQTEVRHAKAQGRRLLVVDAPGWSRSLSLAEIPEGDKRRFKLNASRCPPGPHAFLLVVPVDSAFSVKNRRTVEEHMKLLGERVWRHTVVLFTCGDFLGEKTIEQHIESEGESLRWLTERCRNRYHVFDNKDRGDGGQVMRLLQMVDEVVRHNGGRCYQVDEQTLSAIEEKQREVAKRAEVRKRRSEEQRSQMRSLVSEMKTLSELRLVLLGSRRVGKTSLGNSVLGFKEHEDGKRTARSAARRGFVGSTEITVVDTPGWWKGFSVLDTPEATREEVMRSPFLCLPGPHIFLLAIDADASFNDKHLDAVTSHVELLGEGVWQRTVVVFTRGDWLGSHTAEEYIEGEGEALRSLVDRCGNRYHVVDNKNPDDGTQITELLEKIAETVAGDGRDYFVPDDKVFLTIQGRRSSVVEAANVRKSEVVAKRKILRDNSQELPELTMVMLGQKTFGKSATGNNLLHREAFPTFENQSSKMEMGNVAGRLVTVIDTPGWRNYPSYSKERDREIVRGLSLSPSGVHAVLLVVPLDLSFGEAQRAALEERLNLFDAAIWKHAIVLFTYGDNLAEETVEEHIEREHGALRWLIDKCENKYHVMNNTKKMDPGQVIELFEKIEEIVAGNDGRLFRPEMDDVYLRIEDNFGRRQLKLVLKQRLGEEYKRREVEMMAGFRETLLQLQAEVKGRKTSTRSMSLTMGNAFKKKDEKEKQKEDNVSLKIKQEIEKLDKDIEVKSSTLLQSSMDFFLPDLKAERPGSSVASSLPREEEPNRRYDDVLGWLSTLQIGTNFDNQMTLNFSQTSGYRSLMPYDDLDEGEEY</sequence>
<evidence type="ECO:0000313" key="7">
    <source>
        <dbReference type="Proteomes" id="UP000314294"/>
    </source>
</evidence>
<feature type="domain" description="AIG1-type G" evidence="5">
    <location>
        <begin position="483"/>
        <end position="679"/>
    </location>
</feature>
<keyword evidence="7" id="KW-1185">Reference proteome</keyword>
<keyword evidence="4" id="KW-0175">Coiled coil</keyword>
<dbReference type="PANTHER" id="PTHR10903">
    <property type="entry name" value="GTPASE, IMAP FAMILY MEMBER-RELATED"/>
    <property type="match status" value="1"/>
</dbReference>
<evidence type="ECO:0000256" key="1">
    <source>
        <dbReference type="ARBA" id="ARBA00008535"/>
    </source>
</evidence>
<organism evidence="6 7">
    <name type="scientific">Liparis tanakae</name>
    <name type="common">Tanaka's snailfish</name>
    <dbReference type="NCBI Taxonomy" id="230148"/>
    <lineage>
        <taxon>Eukaryota</taxon>
        <taxon>Metazoa</taxon>
        <taxon>Chordata</taxon>
        <taxon>Craniata</taxon>
        <taxon>Vertebrata</taxon>
        <taxon>Euteleostomi</taxon>
        <taxon>Actinopterygii</taxon>
        <taxon>Neopterygii</taxon>
        <taxon>Teleostei</taxon>
        <taxon>Neoteleostei</taxon>
        <taxon>Acanthomorphata</taxon>
        <taxon>Eupercaria</taxon>
        <taxon>Perciformes</taxon>
        <taxon>Cottioidei</taxon>
        <taxon>Cottales</taxon>
        <taxon>Liparidae</taxon>
        <taxon>Liparis</taxon>
    </lineage>
</organism>
<comment type="caution">
    <text evidence="6">The sequence shown here is derived from an EMBL/GenBank/DDBJ whole genome shotgun (WGS) entry which is preliminary data.</text>
</comment>
<dbReference type="PANTHER" id="PTHR10903:SF107">
    <property type="entry name" value="GTPASE IMAP FAMILY MEMBER 4-LIKE-RELATED"/>
    <property type="match status" value="1"/>
</dbReference>
<dbReference type="SUPFAM" id="SSF52540">
    <property type="entry name" value="P-loop containing nucleoside triphosphate hydrolases"/>
    <property type="match status" value="3"/>
</dbReference>
<dbReference type="InterPro" id="IPR006703">
    <property type="entry name" value="G_AIG1"/>
</dbReference>
<dbReference type="InterPro" id="IPR027417">
    <property type="entry name" value="P-loop_NTPase"/>
</dbReference>
<feature type="domain" description="AIG1-type G" evidence="5">
    <location>
        <begin position="13"/>
        <end position="214"/>
    </location>
</feature>
<evidence type="ECO:0000313" key="6">
    <source>
        <dbReference type="EMBL" id="TNN33455.1"/>
    </source>
</evidence>
<evidence type="ECO:0000256" key="3">
    <source>
        <dbReference type="ARBA" id="ARBA00023134"/>
    </source>
</evidence>
<dbReference type="Proteomes" id="UP000314294">
    <property type="component" value="Unassembled WGS sequence"/>
</dbReference>
<evidence type="ECO:0000256" key="4">
    <source>
        <dbReference type="SAM" id="Coils"/>
    </source>
</evidence>
<reference evidence="6 7" key="1">
    <citation type="submission" date="2019-03" db="EMBL/GenBank/DDBJ databases">
        <title>First draft genome of Liparis tanakae, snailfish: a comprehensive survey of snailfish specific genes.</title>
        <authorList>
            <person name="Kim W."/>
            <person name="Song I."/>
            <person name="Jeong J.-H."/>
            <person name="Kim D."/>
            <person name="Kim S."/>
            <person name="Ryu S."/>
            <person name="Song J.Y."/>
            <person name="Lee S.K."/>
        </authorList>
    </citation>
    <scope>NUCLEOTIDE SEQUENCE [LARGE SCALE GENOMIC DNA]</scope>
    <source>
        <tissue evidence="6">Muscle</tissue>
    </source>
</reference>
<proteinExistence type="inferred from homology"/>
<dbReference type="Pfam" id="PF04548">
    <property type="entry name" value="AIG1"/>
    <property type="match status" value="3"/>
</dbReference>
<dbReference type="Gene3D" id="3.40.50.300">
    <property type="entry name" value="P-loop containing nucleotide triphosphate hydrolases"/>
    <property type="match status" value="3"/>
</dbReference>
<dbReference type="AlphaFoldDB" id="A0A4Z2EX64"/>